<dbReference type="GO" id="GO:0016787">
    <property type="term" value="F:hydrolase activity"/>
    <property type="evidence" value="ECO:0007669"/>
    <property type="project" value="UniProtKB-UniRule"/>
</dbReference>
<dbReference type="EC" id="5.6.2.4" evidence="9"/>
<keyword evidence="2 12" id="KW-0547">Nucleotide-binding</keyword>
<keyword evidence="7" id="KW-0413">Isomerase</keyword>
<keyword evidence="16" id="KW-1185">Reference proteome</keyword>
<dbReference type="GO" id="GO:0005524">
    <property type="term" value="F:ATP binding"/>
    <property type="evidence" value="ECO:0007669"/>
    <property type="project" value="UniProtKB-UniRule"/>
</dbReference>
<reference evidence="15 16" key="1">
    <citation type="submission" date="2020-05" db="EMBL/GenBank/DDBJ databases">
        <title>Bremerella alba sp. nov., a novel planctomycete isolated from the surface of the macroalga Fucus spiralis.</title>
        <authorList>
            <person name="Godinho O."/>
            <person name="Botelho R."/>
            <person name="Albuquerque L."/>
            <person name="Wiegand S."/>
            <person name="Da Costa M.S."/>
            <person name="Lobo-Da-Cunha A."/>
            <person name="Jogler C."/>
            <person name="Lage O.M."/>
        </authorList>
    </citation>
    <scope>NUCLEOTIDE SEQUENCE [LARGE SCALE GENOMIC DNA]</scope>
    <source>
        <strain evidence="15 16">FF15</strain>
    </source>
</reference>
<name>A0A7V8V390_9BACT</name>
<evidence type="ECO:0000256" key="2">
    <source>
        <dbReference type="ARBA" id="ARBA00022741"/>
    </source>
</evidence>
<dbReference type="InterPro" id="IPR013986">
    <property type="entry name" value="DExx_box_DNA_helicase_dom_sf"/>
</dbReference>
<keyword evidence="4 12" id="KW-0347">Helicase</keyword>
<dbReference type="CDD" id="cd17932">
    <property type="entry name" value="DEXQc_UvrD"/>
    <property type="match status" value="1"/>
</dbReference>
<dbReference type="Pfam" id="PF00580">
    <property type="entry name" value="UvrD-helicase"/>
    <property type="match status" value="1"/>
</dbReference>
<keyword evidence="6" id="KW-0238">DNA-binding</keyword>
<evidence type="ECO:0000259" key="13">
    <source>
        <dbReference type="PROSITE" id="PS51198"/>
    </source>
</evidence>
<accession>A0A7V8V390</accession>
<evidence type="ECO:0000256" key="5">
    <source>
        <dbReference type="ARBA" id="ARBA00022840"/>
    </source>
</evidence>
<organism evidence="15 16">
    <name type="scientific">Bremerella alba</name>
    <dbReference type="NCBI Taxonomy" id="980252"/>
    <lineage>
        <taxon>Bacteria</taxon>
        <taxon>Pseudomonadati</taxon>
        <taxon>Planctomycetota</taxon>
        <taxon>Planctomycetia</taxon>
        <taxon>Pirellulales</taxon>
        <taxon>Pirellulaceae</taxon>
        <taxon>Bremerella</taxon>
    </lineage>
</organism>
<dbReference type="GO" id="GO:0003677">
    <property type="term" value="F:DNA binding"/>
    <property type="evidence" value="ECO:0007669"/>
    <property type="project" value="UniProtKB-KW"/>
</dbReference>
<feature type="binding site" evidence="12">
    <location>
        <begin position="24"/>
        <end position="31"/>
    </location>
    <ligand>
        <name>ATP</name>
        <dbReference type="ChEBI" id="CHEBI:30616"/>
    </ligand>
</feature>
<evidence type="ECO:0000256" key="8">
    <source>
        <dbReference type="ARBA" id="ARBA00034617"/>
    </source>
</evidence>
<dbReference type="GO" id="GO:0000725">
    <property type="term" value="P:recombinational repair"/>
    <property type="evidence" value="ECO:0007669"/>
    <property type="project" value="TreeGrafter"/>
</dbReference>
<evidence type="ECO:0000256" key="11">
    <source>
        <dbReference type="ARBA" id="ARBA00048988"/>
    </source>
</evidence>
<dbReference type="Proteomes" id="UP000551616">
    <property type="component" value="Unassembled WGS sequence"/>
</dbReference>
<evidence type="ECO:0000313" key="16">
    <source>
        <dbReference type="Proteomes" id="UP000551616"/>
    </source>
</evidence>
<sequence>MTIRLTESQQTVVNHDEGALLVVAGPGSGKTRVLTERVRRLLKQEGEHFRVLALTFTNKAANEMADRLAGIPGVDERAFIGTMHSFCTEVLANRGKSVGVNGLPNIFDSYQDRKQVLLDAVRQHSDLKRELENAGDSRSQSRKVDQWLKRIGELKNELVVPEMVEDERFARLYAEYDNQLRASNALDFDDLLLLTYRLFEERPKIAAFYRRQYRYISIDEAQDLNEAQYRVLCALCGTEYFNIMMVGDPKQAIFMWNGAHPKYLELFESDFSAKRVELQENFRSSAAVVAAARKLNDDYSVEGVLPVEGVVQVDECEDEEDEAKFILTTIQELCEHGHPDVEGEITLEKCAVIGRNKFVFGALQSAFEESDVKFYKKLSGTAVQSESDVIAELELALRLLANPLDRLHLGMLAKRIGVTHSIQEIYGNASLRELTGKQLLTQLKSLSGTSISLVFTILESLGIEGEAFNFQKALSRIEELAVSFPTEQRALVLQDLGEWKKHWNAYLRSESGGAHNISSFLSQIALGTTQQPNEDGVALLTVHASKGMEFDVVFLISMNEGTFPDYRAKGASLDEEQRNAFVAVTRSKRLLYVTYPNVRLMPWGDFKQQDRSRFVDKILE</sequence>
<evidence type="ECO:0000256" key="10">
    <source>
        <dbReference type="ARBA" id="ARBA00034923"/>
    </source>
</evidence>
<dbReference type="InterPro" id="IPR014017">
    <property type="entry name" value="DNA_helicase_UvrD-like_C"/>
</dbReference>
<feature type="domain" description="UvrD-like helicase C-terminal" evidence="14">
    <location>
        <begin position="280"/>
        <end position="547"/>
    </location>
</feature>
<dbReference type="EMBL" id="JABRWO010000003">
    <property type="protein sequence ID" value="MBA2114076.1"/>
    <property type="molecule type" value="Genomic_DNA"/>
</dbReference>
<comment type="similarity">
    <text evidence="1">Belongs to the helicase family. UvrD subfamily.</text>
</comment>
<dbReference type="PROSITE" id="PS51217">
    <property type="entry name" value="UVRD_HELICASE_CTER"/>
    <property type="match status" value="1"/>
</dbReference>
<evidence type="ECO:0000256" key="12">
    <source>
        <dbReference type="PROSITE-ProRule" id="PRU00560"/>
    </source>
</evidence>
<gene>
    <name evidence="15" type="primary">pcrA_1</name>
    <name evidence="15" type="ORF">HOV93_12320</name>
</gene>
<protein>
    <recommendedName>
        <fullName evidence="9">DNA 3'-5' helicase</fullName>
        <ecNumber evidence="9">5.6.2.4</ecNumber>
    </recommendedName>
    <alternativeName>
        <fullName evidence="10">DNA 3'-5' helicase II</fullName>
    </alternativeName>
</protein>
<feature type="domain" description="UvrD-like helicase ATP-binding" evidence="13">
    <location>
        <begin position="3"/>
        <end position="285"/>
    </location>
</feature>
<comment type="caution">
    <text evidence="15">The sequence shown here is derived from an EMBL/GenBank/DDBJ whole genome shotgun (WGS) entry which is preliminary data.</text>
</comment>
<dbReference type="PANTHER" id="PTHR11070">
    <property type="entry name" value="UVRD / RECB / PCRA DNA HELICASE FAMILY MEMBER"/>
    <property type="match status" value="1"/>
</dbReference>
<dbReference type="InterPro" id="IPR000212">
    <property type="entry name" value="DNA_helicase_UvrD/REP"/>
</dbReference>
<dbReference type="Gene3D" id="1.10.486.10">
    <property type="entry name" value="PCRA, domain 4"/>
    <property type="match status" value="1"/>
</dbReference>
<dbReference type="PANTHER" id="PTHR11070:SF2">
    <property type="entry name" value="ATP-DEPENDENT DNA HELICASE SRS2"/>
    <property type="match status" value="1"/>
</dbReference>
<evidence type="ECO:0000256" key="9">
    <source>
        <dbReference type="ARBA" id="ARBA00034808"/>
    </source>
</evidence>
<keyword evidence="5 12" id="KW-0067">ATP-binding</keyword>
<proteinExistence type="inferred from homology"/>
<dbReference type="InterPro" id="IPR027417">
    <property type="entry name" value="P-loop_NTPase"/>
</dbReference>
<dbReference type="Gene3D" id="3.40.50.300">
    <property type="entry name" value="P-loop containing nucleotide triphosphate hydrolases"/>
    <property type="match status" value="2"/>
</dbReference>
<keyword evidence="3 12" id="KW-0378">Hydrolase</keyword>
<evidence type="ECO:0000256" key="7">
    <source>
        <dbReference type="ARBA" id="ARBA00023235"/>
    </source>
</evidence>
<dbReference type="AlphaFoldDB" id="A0A7V8V390"/>
<dbReference type="PROSITE" id="PS51198">
    <property type="entry name" value="UVRD_HELICASE_ATP_BIND"/>
    <property type="match status" value="1"/>
</dbReference>
<dbReference type="Gene3D" id="1.10.10.160">
    <property type="match status" value="1"/>
</dbReference>
<evidence type="ECO:0000313" key="15">
    <source>
        <dbReference type="EMBL" id="MBA2114076.1"/>
    </source>
</evidence>
<dbReference type="SUPFAM" id="SSF52540">
    <property type="entry name" value="P-loop containing nucleoside triphosphate hydrolases"/>
    <property type="match status" value="1"/>
</dbReference>
<dbReference type="GO" id="GO:0043138">
    <property type="term" value="F:3'-5' DNA helicase activity"/>
    <property type="evidence" value="ECO:0007669"/>
    <property type="project" value="UniProtKB-EC"/>
</dbReference>
<evidence type="ECO:0000256" key="6">
    <source>
        <dbReference type="ARBA" id="ARBA00023125"/>
    </source>
</evidence>
<comment type="catalytic activity">
    <reaction evidence="11">
        <text>ATP + H2O = ADP + phosphate + H(+)</text>
        <dbReference type="Rhea" id="RHEA:13065"/>
        <dbReference type="ChEBI" id="CHEBI:15377"/>
        <dbReference type="ChEBI" id="CHEBI:15378"/>
        <dbReference type="ChEBI" id="CHEBI:30616"/>
        <dbReference type="ChEBI" id="CHEBI:43474"/>
        <dbReference type="ChEBI" id="CHEBI:456216"/>
        <dbReference type="EC" id="5.6.2.4"/>
    </reaction>
</comment>
<evidence type="ECO:0000259" key="14">
    <source>
        <dbReference type="PROSITE" id="PS51217"/>
    </source>
</evidence>
<dbReference type="Pfam" id="PF13361">
    <property type="entry name" value="UvrD_C"/>
    <property type="match status" value="1"/>
</dbReference>
<comment type="catalytic activity">
    <reaction evidence="8">
        <text>Couples ATP hydrolysis with the unwinding of duplex DNA by translocating in the 3'-5' direction.</text>
        <dbReference type="EC" id="5.6.2.4"/>
    </reaction>
</comment>
<evidence type="ECO:0000256" key="1">
    <source>
        <dbReference type="ARBA" id="ARBA00009922"/>
    </source>
</evidence>
<dbReference type="InterPro" id="IPR014016">
    <property type="entry name" value="UvrD-like_ATP-bd"/>
</dbReference>
<evidence type="ECO:0000256" key="3">
    <source>
        <dbReference type="ARBA" id="ARBA00022801"/>
    </source>
</evidence>
<evidence type="ECO:0000256" key="4">
    <source>
        <dbReference type="ARBA" id="ARBA00022806"/>
    </source>
</evidence>